<feature type="region of interest" description="Disordered" evidence="8">
    <location>
        <begin position="658"/>
        <end position="706"/>
    </location>
</feature>
<dbReference type="InterPro" id="IPR037622">
    <property type="entry name" value="LIP-1_SAM_3"/>
</dbReference>
<dbReference type="Pfam" id="PF25526">
    <property type="entry name" value="LIP-1"/>
    <property type="match status" value="1"/>
</dbReference>
<evidence type="ECO:0000256" key="6">
    <source>
        <dbReference type="ARBA" id="ARBA00023054"/>
    </source>
</evidence>
<dbReference type="Pfam" id="PF07647">
    <property type="entry name" value="SAM_2"/>
    <property type="match status" value="1"/>
</dbReference>
<dbReference type="InterPro" id="IPR013761">
    <property type="entry name" value="SAM/pointed_sf"/>
</dbReference>
<feature type="compositionally biased region" description="Low complexity" evidence="8">
    <location>
        <begin position="659"/>
        <end position="672"/>
    </location>
</feature>
<keyword evidence="3" id="KW-0963">Cytoplasm</keyword>
<dbReference type="InterPro" id="IPR037620">
    <property type="entry name" value="LIP-1_SAM_1"/>
</dbReference>
<dbReference type="InterPro" id="IPR001660">
    <property type="entry name" value="SAM"/>
</dbReference>
<dbReference type="GO" id="GO:0048786">
    <property type="term" value="C:presynaptic active zone"/>
    <property type="evidence" value="ECO:0007669"/>
    <property type="project" value="TreeGrafter"/>
</dbReference>
<dbReference type="GeneTree" id="ENSGT01050000244900"/>
<evidence type="ECO:0000256" key="8">
    <source>
        <dbReference type="SAM" id="MobiDB-lite"/>
    </source>
</evidence>
<dbReference type="PANTHER" id="PTHR12587">
    <property type="entry name" value="LAR INTERACTING PROTEIN LIP -RELATED PROTEIN"/>
    <property type="match status" value="1"/>
</dbReference>
<dbReference type="InterPro" id="IPR029515">
    <property type="entry name" value="Liprin"/>
</dbReference>
<dbReference type="CDD" id="cd09568">
    <property type="entry name" value="SAM_liprin-alpha1_2_3_4_repeat3"/>
    <property type="match status" value="1"/>
</dbReference>
<dbReference type="InterPro" id="IPR057892">
    <property type="entry name" value="LIP-1_CC2"/>
</dbReference>
<dbReference type="Pfam" id="PF00536">
    <property type="entry name" value="SAM_1"/>
    <property type="match status" value="2"/>
</dbReference>
<dbReference type="CDD" id="cd09562">
    <property type="entry name" value="SAM_liprin-alpha1_2_3_4_repeat1"/>
    <property type="match status" value="1"/>
</dbReference>
<evidence type="ECO:0000256" key="4">
    <source>
        <dbReference type="ARBA" id="ARBA00022553"/>
    </source>
</evidence>
<reference evidence="10 11" key="1">
    <citation type="submission" date="2020-06" db="EMBL/GenBank/DDBJ databases">
        <authorList>
            <consortium name="Wellcome Sanger Institute Data Sharing"/>
        </authorList>
    </citation>
    <scope>NUCLEOTIDE SEQUENCE [LARGE SCALE GENOMIC DNA]</scope>
</reference>
<evidence type="ECO:0000256" key="1">
    <source>
        <dbReference type="ARBA" id="ARBA00004496"/>
    </source>
</evidence>
<name>A0AAY4DBD4_9TELE</name>
<evidence type="ECO:0000256" key="3">
    <source>
        <dbReference type="ARBA" id="ARBA00022490"/>
    </source>
</evidence>
<gene>
    <name evidence="10" type="primary">PPFIA3</name>
</gene>
<feature type="region of interest" description="Disordered" evidence="8">
    <location>
        <begin position="1"/>
        <end position="22"/>
    </location>
</feature>
<dbReference type="PANTHER" id="PTHR12587:SF4">
    <property type="entry name" value="LIPRIN-ALPHA-3"/>
    <property type="match status" value="1"/>
</dbReference>
<dbReference type="GO" id="GO:0050808">
    <property type="term" value="P:synapse organization"/>
    <property type="evidence" value="ECO:0007669"/>
    <property type="project" value="TreeGrafter"/>
</dbReference>
<feature type="coiled-coil region" evidence="7">
    <location>
        <begin position="47"/>
        <end position="117"/>
    </location>
</feature>
<dbReference type="SUPFAM" id="SSF47769">
    <property type="entry name" value="SAM/Pointed domain"/>
    <property type="match status" value="3"/>
</dbReference>
<feature type="domain" description="SAM" evidence="9">
    <location>
        <begin position="759"/>
        <end position="825"/>
    </location>
</feature>
<evidence type="ECO:0000256" key="7">
    <source>
        <dbReference type="SAM" id="Coils"/>
    </source>
</evidence>
<dbReference type="GO" id="GO:0005737">
    <property type="term" value="C:cytoplasm"/>
    <property type="evidence" value="ECO:0007669"/>
    <property type="project" value="UniProtKB-SubCell"/>
</dbReference>
<dbReference type="Gene3D" id="1.10.150.50">
    <property type="entry name" value="Transcription Factor, Ets-1"/>
    <property type="match status" value="3"/>
</dbReference>
<reference evidence="10" key="3">
    <citation type="submission" date="2025-09" db="UniProtKB">
        <authorList>
            <consortium name="Ensembl"/>
        </authorList>
    </citation>
    <scope>IDENTIFICATION</scope>
</reference>
<feature type="region of interest" description="Disordered" evidence="8">
    <location>
        <begin position="581"/>
        <end position="617"/>
    </location>
</feature>
<feature type="region of interest" description="Disordered" evidence="8">
    <location>
        <begin position="181"/>
        <end position="217"/>
    </location>
</feature>
<dbReference type="PROSITE" id="PS50105">
    <property type="entry name" value="SAM_DOMAIN"/>
    <property type="match status" value="3"/>
</dbReference>
<keyword evidence="11" id="KW-1185">Reference proteome</keyword>
<feature type="domain" description="SAM" evidence="9">
    <location>
        <begin position="851"/>
        <end position="908"/>
    </location>
</feature>
<organism evidence="10 11">
    <name type="scientific">Denticeps clupeoides</name>
    <name type="common">denticle herring</name>
    <dbReference type="NCBI Taxonomy" id="299321"/>
    <lineage>
        <taxon>Eukaryota</taxon>
        <taxon>Metazoa</taxon>
        <taxon>Chordata</taxon>
        <taxon>Craniata</taxon>
        <taxon>Vertebrata</taxon>
        <taxon>Euteleostomi</taxon>
        <taxon>Actinopterygii</taxon>
        <taxon>Neopterygii</taxon>
        <taxon>Teleostei</taxon>
        <taxon>Clupei</taxon>
        <taxon>Clupeiformes</taxon>
        <taxon>Denticipitoidei</taxon>
        <taxon>Denticipitidae</taxon>
        <taxon>Denticeps</taxon>
    </lineage>
</organism>
<dbReference type="AlphaFoldDB" id="A0AAY4DBD4"/>
<protein>
    <recommendedName>
        <fullName evidence="9">SAM domain-containing protein</fullName>
    </recommendedName>
</protein>
<comment type="similarity">
    <text evidence="2">Belongs to the liprin family. Liprin-alpha subfamily.</text>
</comment>
<evidence type="ECO:0000256" key="5">
    <source>
        <dbReference type="ARBA" id="ARBA00022737"/>
    </source>
</evidence>
<dbReference type="Proteomes" id="UP000694580">
    <property type="component" value="Chromosome 7"/>
</dbReference>
<keyword evidence="5" id="KW-0677">Repeat</keyword>
<feature type="domain" description="SAM" evidence="9">
    <location>
        <begin position="932"/>
        <end position="1001"/>
    </location>
</feature>
<dbReference type="Ensembl" id="ENSDCDT00010052948.1">
    <property type="protein sequence ID" value="ENSDCDP00010042900.1"/>
    <property type="gene ID" value="ENSDCDG00010026193.1"/>
</dbReference>
<dbReference type="FunFam" id="1.10.150.50:FF:000004">
    <property type="entry name" value="PTPRF interacting protein alpha 1"/>
    <property type="match status" value="1"/>
</dbReference>
<accession>A0AAY4DBD4</accession>
<keyword evidence="6 7" id="KW-0175">Coiled coil</keyword>
<reference evidence="10" key="2">
    <citation type="submission" date="2025-08" db="UniProtKB">
        <authorList>
            <consortium name="Ensembl"/>
        </authorList>
    </citation>
    <scope>IDENTIFICATION</scope>
</reference>
<evidence type="ECO:0000259" key="9">
    <source>
        <dbReference type="PROSITE" id="PS50105"/>
    </source>
</evidence>
<dbReference type="InterPro" id="IPR037621">
    <property type="entry name" value="LIP-1_SAM_2"/>
</dbReference>
<evidence type="ECO:0000313" key="11">
    <source>
        <dbReference type="Proteomes" id="UP000694580"/>
    </source>
</evidence>
<dbReference type="CDD" id="cd09565">
    <property type="entry name" value="SAM_liprin-alpha1_2_3_4_repeat2"/>
    <property type="match status" value="1"/>
</dbReference>
<evidence type="ECO:0000313" key="10">
    <source>
        <dbReference type="Ensembl" id="ENSDCDP00010042900.1"/>
    </source>
</evidence>
<proteinExistence type="inferred from homology"/>
<comment type="subcellular location">
    <subcellularLocation>
        <location evidence="1">Cytoplasm</location>
    </subcellularLocation>
</comment>
<keyword evidence="4" id="KW-0597">Phosphoprotein</keyword>
<evidence type="ECO:0000256" key="2">
    <source>
        <dbReference type="ARBA" id="ARBA00007026"/>
    </source>
</evidence>
<dbReference type="SMART" id="SM00454">
    <property type="entry name" value="SAM"/>
    <property type="match status" value="3"/>
</dbReference>
<sequence>MMCEVMPTISEDGRGGGGGPSSPSLMVNMLTERERLLESLRETQDSLGTAQLRLRELGHEKDSLQRQLSIALPQEFAVLTKELNMCREQLLEREEEIAELKAERNNTRLLLEHLECLVSRHERSLRMTVVKRQAQSPAGVSSEVEVLKALKSLFEHHKALDEKVRERLRVALERVAVLEEELESSSQEVSPNPPIPTTPPSSAGNNGRHQGEIERQRAELSQLRERLALMCRQVGEIEEQLAAARREVTKTEEANQKLQRDVKEALCQREDMEERITTLERRYLSAQREATSLHDIKDKLENELASKESLYRQSEEKNRQLQERLDDAKQKLQQTLQRAETLPEIEAQLAQRVAALNKAEERHGNFEERLRQMEAQLEEKNQELQRARQRERMNDEHNKRLSDTVDKLLSESNERLQLHLKERMAALEEKVPVHKKKHTKLPLERLQLELDHSLPLMYLSVLRSLPGSALELRYSQGGGSLPAGSTTHLDHYGNTGTGGVVRRAHRGRWGPAREDTSKVTFDLKLLFSSLEDRETLFGSELLSPSGQTDVQTLAIMLQEQLEAINKEIKLIQEEKESTELRAEEIESRVSSVALDGPPASGHSTPRLPHSPARETTERQVVSLALLDSTPPPTPRALRLDRMTHTHPGAMLDDSREFRSLSADGSSSNSSQDSLHKSSKKKSIKSSIGRLFGKKEKGRIGQPGRESASLGEFKELYDLGTVDPLGLAKMTGTVEKDRRSKKKHELLEEACRQGLPFASWDGPTVVSWLELWVGMPAWYVAACRANVKSGAIMANLSDTEIQREIGISNPLHRLKLRLAIQEMVSLTSPSAPASTRSILAYGDMNHEWVGNDWLPSLGLPQYRSYFMESLVDARMLDHLTKKELRGQLKMVDSFHRVSLHYGIMCLKRLNYDRKELERRRDDSQHQNKDVMVWSNERVMCWVQSIGLKEYADNLTESGVHGALLALDDTFDYTDLALLLQIPNQNTQARQLLEKEYNSLIAMGTERRPDEDGTKTFTRSPSWRKMFREKDLRGVTSDSSETLPANFRASAISTPSVTLRKVQMNSGPRGESGSVRTYSC</sequence>
<dbReference type="FunFam" id="1.10.150.50:FF:000003">
    <property type="entry name" value="liprin-alpha-2 isoform X1"/>
    <property type="match status" value="1"/>
</dbReference>